<dbReference type="EC" id="2.7.11.1" evidence="1"/>
<dbReference type="Pfam" id="PF00069">
    <property type="entry name" value="Pkinase"/>
    <property type="match status" value="1"/>
</dbReference>
<dbReference type="Gene3D" id="3.30.200.20">
    <property type="entry name" value="Phosphorylase Kinase, domain 1"/>
    <property type="match status" value="1"/>
</dbReference>
<dbReference type="PANTHER" id="PTHR24363:SF0">
    <property type="entry name" value="SERINE_THREONINE KINASE LIKE DOMAIN CONTAINING 1"/>
    <property type="match status" value="1"/>
</dbReference>
<dbReference type="Proteomes" id="UP000218238">
    <property type="component" value="Unassembled WGS sequence"/>
</dbReference>
<dbReference type="PROSITE" id="PS50011">
    <property type="entry name" value="PROTEIN_KINASE_DOM"/>
    <property type="match status" value="1"/>
</dbReference>
<dbReference type="GO" id="GO:0004674">
    <property type="term" value="F:protein serine/threonine kinase activity"/>
    <property type="evidence" value="ECO:0007669"/>
    <property type="project" value="UniProtKB-KW"/>
</dbReference>
<dbReference type="EMBL" id="NTFS01000052">
    <property type="protein sequence ID" value="PAX59409.1"/>
    <property type="molecule type" value="Genomic_DNA"/>
</dbReference>
<protein>
    <recommendedName>
        <fullName evidence="1">non-specific serine/threonine protein kinase</fullName>
        <ecNumber evidence="1">2.7.11.1</ecNumber>
    </recommendedName>
</protein>
<reference evidence="10 11" key="1">
    <citation type="submission" date="2017-08" db="EMBL/GenBank/DDBJ databases">
        <title>Draft genome sequence of filamentous cyanobacterium Calothrix elsteri CCALA 953.</title>
        <authorList>
            <person name="Gagunashvili A.N."/>
            <person name="Elster J."/>
            <person name="Andresson O.S."/>
        </authorList>
    </citation>
    <scope>NUCLEOTIDE SEQUENCE [LARGE SCALE GENOMIC DNA]</scope>
    <source>
        <strain evidence="10 11">CCALA 953</strain>
    </source>
</reference>
<dbReference type="Pfam" id="PF00805">
    <property type="entry name" value="Pentapeptide"/>
    <property type="match status" value="1"/>
</dbReference>
<dbReference type="InterPro" id="IPR008271">
    <property type="entry name" value="Ser/Thr_kinase_AS"/>
</dbReference>
<comment type="catalytic activity">
    <reaction evidence="7">
        <text>L-threonyl-[protein] + ATP = O-phospho-L-threonyl-[protein] + ADP + H(+)</text>
        <dbReference type="Rhea" id="RHEA:46608"/>
        <dbReference type="Rhea" id="RHEA-COMP:11060"/>
        <dbReference type="Rhea" id="RHEA-COMP:11605"/>
        <dbReference type="ChEBI" id="CHEBI:15378"/>
        <dbReference type="ChEBI" id="CHEBI:30013"/>
        <dbReference type="ChEBI" id="CHEBI:30616"/>
        <dbReference type="ChEBI" id="CHEBI:61977"/>
        <dbReference type="ChEBI" id="CHEBI:456216"/>
        <dbReference type="EC" id="2.7.11.1"/>
    </reaction>
</comment>
<comment type="catalytic activity">
    <reaction evidence="8">
        <text>L-seryl-[protein] + ATP = O-phospho-L-seryl-[protein] + ADP + H(+)</text>
        <dbReference type="Rhea" id="RHEA:17989"/>
        <dbReference type="Rhea" id="RHEA-COMP:9863"/>
        <dbReference type="Rhea" id="RHEA-COMP:11604"/>
        <dbReference type="ChEBI" id="CHEBI:15378"/>
        <dbReference type="ChEBI" id="CHEBI:29999"/>
        <dbReference type="ChEBI" id="CHEBI:30616"/>
        <dbReference type="ChEBI" id="CHEBI:83421"/>
        <dbReference type="ChEBI" id="CHEBI:456216"/>
        <dbReference type="EC" id="2.7.11.1"/>
    </reaction>
</comment>
<sequence>MENNNSYILGNNYELPDFSQEGYELETILGQNYSGGRFTYKAKNIETQEIVVIKQFQFATVGASWSGFSACKREIELLQQINHPRIPKYITYFETTSGFCLVQEYKNAPNLAQKHFSILDLTLENLEKISTSILEILVYLQQQQTSIIHRDIKPENILIDAEFNTYLVDFGLARISTEEMSASTMVKGTLGFMPPEQILGKSLTNASDLYSLGATLICLLTQTPSSKIGNLIDDSFRFKIHQLLPELNLHWIDWLENMVATSQTKRFPDAATALNRLKAINSPKANAISPIPTGKLQHQIPKLFAASFGLISILVFASNLQTPQSYPTPMPIENYTRSLQKPEFKKRLKRSGECVGCSLRYTVLREEDLRSLNLENIDLTGSDLTGADLRGTYLGGANLSGAKLDNVNLESTDLRGAIMPDGSMHP</sequence>
<evidence type="ECO:0000256" key="1">
    <source>
        <dbReference type="ARBA" id="ARBA00012513"/>
    </source>
</evidence>
<proteinExistence type="predicted"/>
<dbReference type="PANTHER" id="PTHR24363">
    <property type="entry name" value="SERINE/THREONINE PROTEIN KINASE"/>
    <property type="match status" value="1"/>
</dbReference>
<gene>
    <name evidence="10" type="ORF">CK510_07110</name>
</gene>
<dbReference type="PROSITE" id="PS00108">
    <property type="entry name" value="PROTEIN_KINASE_ST"/>
    <property type="match status" value="1"/>
</dbReference>
<evidence type="ECO:0000256" key="7">
    <source>
        <dbReference type="ARBA" id="ARBA00047899"/>
    </source>
</evidence>
<evidence type="ECO:0000256" key="2">
    <source>
        <dbReference type="ARBA" id="ARBA00022527"/>
    </source>
</evidence>
<keyword evidence="5 10" id="KW-0418">Kinase</keyword>
<dbReference type="CDD" id="cd14014">
    <property type="entry name" value="STKc_PknB_like"/>
    <property type="match status" value="1"/>
</dbReference>
<keyword evidence="6" id="KW-0067">ATP-binding</keyword>
<dbReference type="InterPro" id="IPR000719">
    <property type="entry name" value="Prot_kinase_dom"/>
</dbReference>
<accession>A0A2A2TLY0</accession>
<dbReference type="SUPFAM" id="SSF141571">
    <property type="entry name" value="Pentapeptide repeat-like"/>
    <property type="match status" value="1"/>
</dbReference>
<evidence type="ECO:0000259" key="9">
    <source>
        <dbReference type="PROSITE" id="PS50011"/>
    </source>
</evidence>
<dbReference type="InterPro" id="IPR011009">
    <property type="entry name" value="Kinase-like_dom_sf"/>
</dbReference>
<dbReference type="SMART" id="SM00220">
    <property type="entry name" value="S_TKc"/>
    <property type="match status" value="1"/>
</dbReference>
<evidence type="ECO:0000256" key="5">
    <source>
        <dbReference type="ARBA" id="ARBA00022777"/>
    </source>
</evidence>
<organism evidence="10 11">
    <name type="scientific">Brunnivagina elsteri CCALA 953</name>
    <dbReference type="NCBI Taxonomy" id="987040"/>
    <lineage>
        <taxon>Bacteria</taxon>
        <taxon>Bacillati</taxon>
        <taxon>Cyanobacteriota</taxon>
        <taxon>Cyanophyceae</taxon>
        <taxon>Nostocales</taxon>
        <taxon>Calotrichaceae</taxon>
        <taxon>Brunnivagina</taxon>
    </lineage>
</organism>
<dbReference type="SUPFAM" id="SSF56112">
    <property type="entry name" value="Protein kinase-like (PK-like)"/>
    <property type="match status" value="1"/>
</dbReference>
<keyword evidence="4" id="KW-0547">Nucleotide-binding</keyword>
<keyword evidence="11" id="KW-1185">Reference proteome</keyword>
<dbReference type="Gene3D" id="1.10.510.10">
    <property type="entry name" value="Transferase(Phosphotransferase) domain 1"/>
    <property type="match status" value="1"/>
</dbReference>
<keyword evidence="3" id="KW-0808">Transferase</keyword>
<dbReference type="AlphaFoldDB" id="A0A2A2TLY0"/>
<evidence type="ECO:0000256" key="6">
    <source>
        <dbReference type="ARBA" id="ARBA00022840"/>
    </source>
</evidence>
<name>A0A2A2TLY0_9CYAN</name>
<evidence type="ECO:0000256" key="4">
    <source>
        <dbReference type="ARBA" id="ARBA00022741"/>
    </source>
</evidence>
<dbReference type="OrthoDB" id="504485at2"/>
<evidence type="ECO:0000256" key="3">
    <source>
        <dbReference type="ARBA" id="ARBA00022679"/>
    </source>
</evidence>
<comment type="caution">
    <text evidence="10">The sequence shown here is derived from an EMBL/GenBank/DDBJ whole genome shotgun (WGS) entry which is preliminary data.</text>
</comment>
<evidence type="ECO:0000313" key="11">
    <source>
        <dbReference type="Proteomes" id="UP000218238"/>
    </source>
</evidence>
<keyword evidence="2 10" id="KW-0723">Serine/threonine-protein kinase</keyword>
<dbReference type="InterPro" id="IPR001646">
    <property type="entry name" value="5peptide_repeat"/>
</dbReference>
<dbReference type="RefSeq" id="WP_095721035.1">
    <property type="nucleotide sequence ID" value="NZ_NTFS01000052.1"/>
</dbReference>
<evidence type="ECO:0000313" key="10">
    <source>
        <dbReference type="EMBL" id="PAX59409.1"/>
    </source>
</evidence>
<evidence type="ECO:0000256" key="8">
    <source>
        <dbReference type="ARBA" id="ARBA00048679"/>
    </source>
</evidence>
<dbReference type="Gene3D" id="2.160.20.80">
    <property type="entry name" value="E3 ubiquitin-protein ligase SopA"/>
    <property type="match status" value="1"/>
</dbReference>
<feature type="domain" description="Protein kinase" evidence="9">
    <location>
        <begin position="23"/>
        <end position="280"/>
    </location>
</feature>
<dbReference type="GO" id="GO:0005524">
    <property type="term" value="F:ATP binding"/>
    <property type="evidence" value="ECO:0007669"/>
    <property type="project" value="UniProtKB-KW"/>
</dbReference>